<dbReference type="AlphaFoldDB" id="A0A6A6WX20"/>
<gene>
    <name evidence="1" type="ORF">K505DRAFT_378762</name>
</gene>
<reference evidence="1" key="1">
    <citation type="journal article" date="2020" name="Stud. Mycol.">
        <title>101 Dothideomycetes genomes: a test case for predicting lifestyles and emergence of pathogens.</title>
        <authorList>
            <person name="Haridas S."/>
            <person name="Albert R."/>
            <person name="Binder M."/>
            <person name="Bloem J."/>
            <person name="Labutti K."/>
            <person name="Salamov A."/>
            <person name="Andreopoulos B."/>
            <person name="Baker S."/>
            <person name="Barry K."/>
            <person name="Bills G."/>
            <person name="Bluhm B."/>
            <person name="Cannon C."/>
            <person name="Castanera R."/>
            <person name="Culley D."/>
            <person name="Daum C."/>
            <person name="Ezra D."/>
            <person name="Gonzalez J."/>
            <person name="Henrissat B."/>
            <person name="Kuo A."/>
            <person name="Liang C."/>
            <person name="Lipzen A."/>
            <person name="Lutzoni F."/>
            <person name="Magnuson J."/>
            <person name="Mondo S."/>
            <person name="Nolan M."/>
            <person name="Ohm R."/>
            <person name="Pangilinan J."/>
            <person name="Park H.-J."/>
            <person name="Ramirez L."/>
            <person name="Alfaro M."/>
            <person name="Sun H."/>
            <person name="Tritt A."/>
            <person name="Yoshinaga Y."/>
            <person name="Zwiers L.-H."/>
            <person name="Turgeon B."/>
            <person name="Goodwin S."/>
            <person name="Spatafora J."/>
            <person name="Crous P."/>
            <person name="Grigoriev I."/>
        </authorList>
    </citation>
    <scope>NUCLEOTIDE SEQUENCE</scope>
    <source>
        <strain evidence="1">CBS 109.77</strain>
    </source>
</reference>
<protein>
    <submittedName>
        <fullName evidence="1">Uncharacterized protein</fullName>
    </submittedName>
</protein>
<evidence type="ECO:0000313" key="2">
    <source>
        <dbReference type="Proteomes" id="UP000799757"/>
    </source>
</evidence>
<dbReference type="Proteomes" id="UP000799757">
    <property type="component" value="Unassembled WGS sequence"/>
</dbReference>
<keyword evidence="2" id="KW-1185">Reference proteome</keyword>
<organism evidence="1 2">
    <name type="scientific">Melanomma pulvis-pyrius CBS 109.77</name>
    <dbReference type="NCBI Taxonomy" id="1314802"/>
    <lineage>
        <taxon>Eukaryota</taxon>
        <taxon>Fungi</taxon>
        <taxon>Dikarya</taxon>
        <taxon>Ascomycota</taxon>
        <taxon>Pezizomycotina</taxon>
        <taxon>Dothideomycetes</taxon>
        <taxon>Pleosporomycetidae</taxon>
        <taxon>Pleosporales</taxon>
        <taxon>Melanommataceae</taxon>
        <taxon>Melanomma</taxon>
    </lineage>
</organism>
<proteinExistence type="predicted"/>
<dbReference type="OrthoDB" id="3779678at2759"/>
<evidence type="ECO:0000313" key="1">
    <source>
        <dbReference type="EMBL" id="KAF2788646.1"/>
    </source>
</evidence>
<accession>A0A6A6WX20</accession>
<sequence>MAFAAVTTTSTLAELAREISVDIANDQADNGKATLRTPVPTREGITNKGVTLFELPWTAKMERFTSELPKAIVKDVQRLVGDIAGARMRNTRPDEYRLPPAVFRAEFQNDDSWLEILEDEIVILQPFNNPANTLQDAKLRVRSDETKLEHSSVILVIGRNFYRPYPADVPLLTLKMFMERRADTV</sequence>
<dbReference type="EMBL" id="MU002199">
    <property type="protein sequence ID" value="KAF2788646.1"/>
    <property type="molecule type" value="Genomic_DNA"/>
</dbReference>
<name>A0A6A6WX20_9PLEO</name>